<dbReference type="InterPro" id="IPR000028">
    <property type="entry name" value="Chloroperoxidase"/>
</dbReference>
<evidence type="ECO:0000256" key="5">
    <source>
        <dbReference type="ARBA" id="ARBA00023002"/>
    </source>
</evidence>
<comment type="cofactor">
    <cofactor evidence="1">
        <name>heme b</name>
        <dbReference type="ChEBI" id="CHEBI:60344"/>
    </cofactor>
</comment>
<evidence type="ECO:0000256" key="7">
    <source>
        <dbReference type="ARBA" id="ARBA00025795"/>
    </source>
</evidence>
<evidence type="ECO:0000259" key="8">
    <source>
        <dbReference type="PROSITE" id="PS51405"/>
    </source>
</evidence>
<dbReference type="PANTHER" id="PTHR33577:SF16">
    <property type="entry name" value="HEME HALOPEROXIDASE FAMILY PROFILE DOMAIN-CONTAINING PROTEIN"/>
    <property type="match status" value="1"/>
</dbReference>
<evidence type="ECO:0000256" key="4">
    <source>
        <dbReference type="ARBA" id="ARBA00022723"/>
    </source>
</evidence>
<dbReference type="PROSITE" id="PS51257">
    <property type="entry name" value="PROKAR_LIPOPROTEIN"/>
    <property type="match status" value="1"/>
</dbReference>
<dbReference type="InterPro" id="IPR036851">
    <property type="entry name" value="Chloroperoxidase-like_sf"/>
</dbReference>
<dbReference type="PROSITE" id="PS51405">
    <property type="entry name" value="HEME_HALOPEROXIDASE"/>
    <property type="match status" value="1"/>
</dbReference>
<evidence type="ECO:0000256" key="3">
    <source>
        <dbReference type="ARBA" id="ARBA00022617"/>
    </source>
</evidence>
<comment type="similarity">
    <text evidence="7">Belongs to the chloroperoxidase family.</text>
</comment>
<keyword evidence="6" id="KW-0408">Iron</keyword>
<dbReference type="EMBL" id="KQ964252">
    <property type="protein sequence ID" value="KXJ90382.1"/>
    <property type="molecule type" value="Genomic_DNA"/>
</dbReference>
<accession>A0A136IZM6</accession>
<reference evidence="10" key="1">
    <citation type="submission" date="2016-02" db="EMBL/GenBank/DDBJ databases">
        <title>Draft genome sequence of Microdochium bolleyi, a fungal endophyte of beachgrass.</title>
        <authorList>
            <consortium name="DOE Joint Genome Institute"/>
            <person name="David A.S."/>
            <person name="May G."/>
            <person name="Haridas S."/>
            <person name="Lim J."/>
            <person name="Wang M."/>
            <person name="Labutti K."/>
            <person name="Lipzen A."/>
            <person name="Barry K."/>
            <person name="Grigoriev I.V."/>
        </authorList>
    </citation>
    <scope>NUCLEOTIDE SEQUENCE [LARGE SCALE GENOMIC DNA]</scope>
    <source>
        <strain evidence="10">J235TASD1</strain>
    </source>
</reference>
<gene>
    <name evidence="9" type="ORF">Micbo1qcDRAFT_176190</name>
</gene>
<keyword evidence="3" id="KW-0349">Heme</keyword>
<evidence type="ECO:0000256" key="1">
    <source>
        <dbReference type="ARBA" id="ARBA00001970"/>
    </source>
</evidence>
<sequence length="439" mass="46252">MRLSNIAGQLAVGAACLSGVSNAYATPENLARLAARDGLELNEIIEGLARLKERALLVDSSKPIQVDGAHEFRPPNVAAGDQRGPCPGLNALSNHGYFSRDGVVGFFEAIAGINGVFGMGIDLATLIAAMGLTGTGNPLSLNPGFSIGGKSPKSQNLLGNLLGLLGTPRGLDGSHNFIEADSSLTRDDLYITGDASTMNMDKFMEVHDKIPVGGALSVEGMGDIAAAAIKTSIATNPLFYYGPYTGLLVRNAGLLFGIRLLSNHSDEFPRGGNLDRENFKSLWGVTTNADGTLKYNRGWERIPSNWYRMRGDYNLVDLNLDLLSWIAKHPEIANIGGNMGTTNSFTGVDLQDLTGGALNAVKLLQGNNLVCFSLEIVKAFAPNSLSTLFATIAKPLQMINDAVGPPLLSLACPAMGELTAGGKALLDKYPGAKKSGFAL</sequence>
<evidence type="ECO:0000313" key="9">
    <source>
        <dbReference type="EMBL" id="KXJ90382.1"/>
    </source>
</evidence>
<organism evidence="9 10">
    <name type="scientific">Microdochium bolleyi</name>
    <dbReference type="NCBI Taxonomy" id="196109"/>
    <lineage>
        <taxon>Eukaryota</taxon>
        <taxon>Fungi</taxon>
        <taxon>Dikarya</taxon>
        <taxon>Ascomycota</taxon>
        <taxon>Pezizomycotina</taxon>
        <taxon>Sordariomycetes</taxon>
        <taxon>Xylariomycetidae</taxon>
        <taxon>Xylariales</taxon>
        <taxon>Microdochiaceae</taxon>
        <taxon>Microdochium</taxon>
    </lineage>
</organism>
<keyword evidence="10" id="KW-1185">Reference proteome</keyword>
<keyword evidence="5" id="KW-0560">Oxidoreductase</keyword>
<dbReference type="GO" id="GO:0004601">
    <property type="term" value="F:peroxidase activity"/>
    <property type="evidence" value="ECO:0007669"/>
    <property type="project" value="UniProtKB-KW"/>
</dbReference>
<evidence type="ECO:0000256" key="2">
    <source>
        <dbReference type="ARBA" id="ARBA00022559"/>
    </source>
</evidence>
<proteinExistence type="inferred from homology"/>
<dbReference type="SUPFAM" id="SSF47571">
    <property type="entry name" value="Cloroperoxidase"/>
    <property type="match status" value="1"/>
</dbReference>
<dbReference type="Gene3D" id="1.10.489.10">
    <property type="entry name" value="Chloroperoxidase-like"/>
    <property type="match status" value="1"/>
</dbReference>
<feature type="domain" description="Heme haloperoxidase family profile" evidence="8">
    <location>
        <begin position="68"/>
        <end position="320"/>
    </location>
</feature>
<keyword evidence="4" id="KW-0479">Metal-binding</keyword>
<keyword evidence="2 9" id="KW-0575">Peroxidase</keyword>
<dbReference type="InParanoid" id="A0A136IZM6"/>
<dbReference type="PANTHER" id="PTHR33577">
    <property type="entry name" value="STERIGMATOCYSTIN BIOSYNTHESIS PEROXIDASE STCC-RELATED"/>
    <property type="match status" value="1"/>
</dbReference>
<dbReference type="Proteomes" id="UP000070501">
    <property type="component" value="Unassembled WGS sequence"/>
</dbReference>
<dbReference type="AlphaFoldDB" id="A0A136IZM6"/>
<dbReference type="Pfam" id="PF01328">
    <property type="entry name" value="Peroxidase_2"/>
    <property type="match status" value="1"/>
</dbReference>
<protein>
    <submittedName>
        <fullName evidence="9">Chloroperoxidase</fullName>
    </submittedName>
</protein>
<evidence type="ECO:0000256" key="6">
    <source>
        <dbReference type="ARBA" id="ARBA00023004"/>
    </source>
</evidence>
<evidence type="ECO:0000313" key="10">
    <source>
        <dbReference type="Proteomes" id="UP000070501"/>
    </source>
</evidence>
<dbReference type="OrthoDB" id="407298at2759"/>
<dbReference type="GO" id="GO:0046872">
    <property type="term" value="F:metal ion binding"/>
    <property type="evidence" value="ECO:0007669"/>
    <property type="project" value="UniProtKB-KW"/>
</dbReference>
<name>A0A136IZM6_9PEZI</name>